<evidence type="ECO:0000313" key="1">
    <source>
        <dbReference type="EMBL" id="KAK0435044.1"/>
    </source>
</evidence>
<keyword evidence="2" id="KW-1185">Reference proteome</keyword>
<name>A0AA39J3Q9_9AGAR</name>
<evidence type="ECO:0000313" key="2">
    <source>
        <dbReference type="Proteomes" id="UP001175226"/>
    </source>
</evidence>
<protein>
    <submittedName>
        <fullName evidence="1">Uncharacterized protein</fullName>
    </submittedName>
</protein>
<dbReference type="AlphaFoldDB" id="A0AA39J3Q9"/>
<gene>
    <name evidence="1" type="ORF">EV421DRAFT_1740490</name>
</gene>
<dbReference type="Proteomes" id="UP001175226">
    <property type="component" value="Unassembled WGS sequence"/>
</dbReference>
<accession>A0AA39J3Q9</accession>
<proteinExistence type="predicted"/>
<comment type="caution">
    <text evidence="1">The sequence shown here is derived from an EMBL/GenBank/DDBJ whole genome shotgun (WGS) entry which is preliminary data.</text>
</comment>
<sequence>MTHGKTGQRGFEPLCPEGKTITSEYKARSFQVMVPIDLEVRNEQGAKLQFQHSTVSQCFSARRLREFARLLWLRFTGHRDKGVDLDSQKRRTTTKSLTDSDAGTTACIFPRSNSCLLGNTVNACSSRVNRAAPTVSRHLTCIGLPVFWLLRVPVYRALRILIDFPKIPEVPHVVVPADSDRLGHLFRYMAYRFLMVAFALIPQAQSYVSLILRVQMSAVYLAELCQVVFIYFVVEIIEDATRGSLRPPYLIQGSLDFLVSSSFGLNQGIIKIIMTLSKK</sequence>
<reference evidence="1" key="1">
    <citation type="submission" date="2023-06" db="EMBL/GenBank/DDBJ databases">
        <authorList>
            <consortium name="Lawrence Berkeley National Laboratory"/>
            <person name="Ahrendt S."/>
            <person name="Sahu N."/>
            <person name="Indic B."/>
            <person name="Wong-Bajracharya J."/>
            <person name="Merenyi Z."/>
            <person name="Ke H.-M."/>
            <person name="Monk M."/>
            <person name="Kocsube S."/>
            <person name="Drula E."/>
            <person name="Lipzen A."/>
            <person name="Balint B."/>
            <person name="Henrissat B."/>
            <person name="Andreopoulos B."/>
            <person name="Martin F.M."/>
            <person name="Harder C.B."/>
            <person name="Rigling D."/>
            <person name="Ford K.L."/>
            <person name="Foster G.D."/>
            <person name="Pangilinan J."/>
            <person name="Papanicolaou A."/>
            <person name="Barry K."/>
            <person name="LaButti K."/>
            <person name="Viragh M."/>
            <person name="Koriabine M."/>
            <person name="Yan M."/>
            <person name="Riley R."/>
            <person name="Champramary S."/>
            <person name="Plett K.L."/>
            <person name="Tsai I.J."/>
            <person name="Slot J."/>
            <person name="Sipos G."/>
            <person name="Plett J."/>
            <person name="Nagy L.G."/>
            <person name="Grigoriev I.V."/>
        </authorList>
    </citation>
    <scope>NUCLEOTIDE SEQUENCE</scope>
    <source>
        <strain evidence="1">FPL87.14</strain>
    </source>
</reference>
<organism evidence="1 2">
    <name type="scientific">Armillaria borealis</name>
    <dbReference type="NCBI Taxonomy" id="47425"/>
    <lineage>
        <taxon>Eukaryota</taxon>
        <taxon>Fungi</taxon>
        <taxon>Dikarya</taxon>
        <taxon>Basidiomycota</taxon>
        <taxon>Agaricomycotina</taxon>
        <taxon>Agaricomycetes</taxon>
        <taxon>Agaricomycetidae</taxon>
        <taxon>Agaricales</taxon>
        <taxon>Marasmiineae</taxon>
        <taxon>Physalacriaceae</taxon>
        <taxon>Armillaria</taxon>
    </lineage>
</organism>
<dbReference type="EMBL" id="JAUEPT010000066">
    <property type="protein sequence ID" value="KAK0435044.1"/>
    <property type="molecule type" value="Genomic_DNA"/>
</dbReference>